<comment type="similarity">
    <text evidence="2 9">Belongs to the glycosyl hydrolase 7 (cellulase C) family.</text>
</comment>
<evidence type="ECO:0000256" key="4">
    <source>
        <dbReference type="ARBA" id="ARBA00022801"/>
    </source>
</evidence>
<keyword evidence="4 9" id="KW-0378">Hydrolase</keyword>
<evidence type="ECO:0000313" key="11">
    <source>
        <dbReference type="EMBL" id="KAK0665350.1"/>
    </source>
</evidence>
<dbReference type="PANTHER" id="PTHR33753:SF2">
    <property type="entry name" value="GLYCOSIDE HYDROLASE FAMILY 7 PROTEIN"/>
    <property type="match status" value="1"/>
</dbReference>
<keyword evidence="6" id="KW-0119">Carbohydrate metabolism</keyword>
<evidence type="ECO:0000256" key="1">
    <source>
        <dbReference type="ARBA" id="ARBA00001641"/>
    </source>
</evidence>
<dbReference type="EMBL" id="JAULSY010000112">
    <property type="protein sequence ID" value="KAK0665350.1"/>
    <property type="molecule type" value="Genomic_DNA"/>
</dbReference>
<dbReference type="AlphaFoldDB" id="A0AA39Z6W2"/>
<organism evidence="11 12">
    <name type="scientific">Cercophora samala</name>
    <dbReference type="NCBI Taxonomy" id="330535"/>
    <lineage>
        <taxon>Eukaryota</taxon>
        <taxon>Fungi</taxon>
        <taxon>Dikarya</taxon>
        <taxon>Ascomycota</taxon>
        <taxon>Pezizomycotina</taxon>
        <taxon>Sordariomycetes</taxon>
        <taxon>Sordariomycetidae</taxon>
        <taxon>Sordariales</taxon>
        <taxon>Lasiosphaeriaceae</taxon>
        <taxon>Cercophora</taxon>
    </lineage>
</organism>
<dbReference type="Proteomes" id="UP001174997">
    <property type="component" value="Unassembled WGS sequence"/>
</dbReference>
<dbReference type="InterPro" id="IPR001722">
    <property type="entry name" value="Glyco_hydro_7"/>
</dbReference>
<evidence type="ECO:0000256" key="5">
    <source>
        <dbReference type="ARBA" id="ARBA00023001"/>
    </source>
</evidence>
<dbReference type="InterPro" id="IPR013320">
    <property type="entry name" value="ConA-like_dom_sf"/>
</dbReference>
<feature type="chain" id="PRO_5041333867" description="Glucanase" evidence="10">
    <location>
        <begin position="21"/>
        <end position="466"/>
    </location>
</feature>
<dbReference type="Gene3D" id="2.70.100.10">
    <property type="entry name" value="Glycoside hydrolase, family 7, domain"/>
    <property type="match status" value="1"/>
</dbReference>
<dbReference type="EC" id="3.2.1.-" evidence="9"/>
<dbReference type="Pfam" id="PF00840">
    <property type="entry name" value="Glyco_hydro_7"/>
    <property type="match status" value="1"/>
</dbReference>
<keyword evidence="3 10" id="KW-0732">Signal</keyword>
<proteinExistence type="inferred from homology"/>
<accession>A0AA39Z6W2</accession>
<evidence type="ECO:0000256" key="9">
    <source>
        <dbReference type="RuleBase" id="RU361164"/>
    </source>
</evidence>
<dbReference type="InterPro" id="IPR037019">
    <property type="entry name" value="Glyco_hydro_7_sf"/>
</dbReference>
<keyword evidence="12" id="KW-1185">Reference proteome</keyword>
<dbReference type="GO" id="GO:0016162">
    <property type="term" value="F:cellulose 1,4-beta-cellobiosidase activity"/>
    <property type="evidence" value="ECO:0007669"/>
    <property type="project" value="UniProtKB-EC"/>
</dbReference>
<dbReference type="GO" id="GO:0030245">
    <property type="term" value="P:cellulose catabolic process"/>
    <property type="evidence" value="ECO:0007669"/>
    <property type="project" value="UniProtKB-KW"/>
</dbReference>
<keyword evidence="7 9" id="KW-0326">Glycosidase</keyword>
<comment type="catalytic activity">
    <reaction evidence="1">
        <text>Hydrolysis of (1-&gt;4)-beta-D-glucosidic linkages in cellulose and cellotetraose, releasing cellobiose from the non-reducing ends of the chains.</text>
        <dbReference type="EC" id="3.2.1.91"/>
    </reaction>
</comment>
<dbReference type="PANTHER" id="PTHR33753">
    <property type="entry name" value="1,4-BETA-D-GLUCAN CELLOBIOHYDROLASE B"/>
    <property type="match status" value="1"/>
</dbReference>
<dbReference type="SUPFAM" id="SSF49899">
    <property type="entry name" value="Concanavalin A-like lectins/glucanases"/>
    <property type="match status" value="1"/>
</dbReference>
<gene>
    <name evidence="11" type="ORF">QBC41DRAFT_367657</name>
</gene>
<comment type="caution">
    <text evidence="11">The sequence shown here is derived from an EMBL/GenBank/DDBJ whole genome shotgun (WGS) entry which is preliminary data.</text>
</comment>
<evidence type="ECO:0000256" key="8">
    <source>
        <dbReference type="ARBA" id="ARBA00023326"/>
    </source>
</evidence>
<protein>
    <recommendedName>
        <fullName evidence="9">Glucanase</fullName>
        <ecNumber evidence="9">3.2.1.-</ecNumber>
    </recommendedName>
</protein>
<keyword evidence="5 9" id="KW-0136">Cellulose degradation</keyword>
<keyword evidence="8 9" id="KW-0624">Polysaccharide degradation</keyword>
<sequence>MTRLFSLLLLPLLLTSVVHAQKKGNLNPENHPPFQWTKCTSPTNCTTANAGLVLDANWRWVHDNNYRTCVEQNRDGTQWWNPAVCDLGDESPGSSNNCTSKCLLEGAGDYRWHYGVTAANTTLTQKLVTRIEFGTNIGSRLFLLEKKDRYQTFVLLGNELSFEVDLSTVGCGVNAALGFVAMDADGGVERHRPWNEAGAEYGTGYCDGWCQDGQRFVGGRAATNKEGVKDSDWQSDGACCPEFAVWNSNAHSYSMSSHICEHDDYSPCNGPFCKPGYVHPEDRFTTPECTRYGCEYNPYRMGAREFYGKGKLVDTTRNFTVVTRWEKDRQYQFFIQDGKRIDVPAPIWDGLPKQSGLSEDMCAAQADVFSEIDHWLMHEGWTTHQRQVLNRPMVLVMSIDTADWYTWNTWLDSTLLVEDDMDRPGVKRGPCPWEDNEPWTAQAINTQAKVVWSNMRFGPIGSTIQV</sequence>
<evidence type="ECO:0000256" key="3">
    <source>
        <dbReference type="ARBA" id="ARBA00022729"/>
    </source>
</evidence>
<dbReference type="PRINTS" id="PR00734">
    <property type="entry name" value="GLHYDRLASE7"/>
</dbReference>
<feature type="signal peptide" evidence="10">
    <location>
        <begin position="1"/>
        <end position="20"/>
    </location>
</feature>
<evidence type="ECO:0000256" key="2">
    <source>
        <dbReference type="ARBA" id="ARBA00006044"/>
    </source>
</evidence>
<evidence type="ECO:0000256" key="6">
    <source>
        <dbReference type="ARBA" id="ARBA00023277"/>
    </source>
</evidence>
<evidence type="ECO:0000256" key="7">
    <source>
        <dbReference type="ARBA" id="ARBA00023295"/>
    </source>
</evidence>
<evidence type="ECO:0000256" key="10">
    <source>
        <dbReference type="SAM" id="SignalP"/>
    </source>
</evidence>
<reference evidence="11" key="1">
    <citation type="submission" date="2023-06" db="EMBL/GenBank/DDBJ databases">
        <title>Genome-scale phylogeny and comparative genomics of the fungal order Sordariales.</title>
        <authorList>
            <consortium name="Lawrence Berkeley National Laboratory"/>
            <person name="Hensen N."/>
            <person name="Bonometti L."/>
            <person name="Westerberg I."/>
            <person name="Brannstrom I.O."/>
            <person name="Guillou S."/>
            <person name="Cros-Aarteil S."/>
            <person name="Calhoun S."/>
            <person name="Haridas S."/>
            <person name="Kuo A."/>
            <person name="Mondo S."/>
            <person name="Pangilinan J."/>
            <person name="Riley R."/>
            <person name="Labutti K."/>
            <person name="Andreopoulos B."/>
            <person name="Lipzen A."/>
            <person name="Chen C."/>
            <person name="Yanf M."/>
            <person name="Daum C."/>
            <person name="Ng V."/>
            <person name="Clum A."/>
            <person name="Steindorff A."/>
            <person name="Ohm R."/>
            <person name="Martin F."/>
            <person name="Silar P."/>
            <person name="Natvig D."/>
            <person name="Lalanne C."/>
            <person name="Gautier V."/>
            <person name="Ament-Velasquez S.L."/>
            <person name="Kruys A."/>
            <person name="Hutchinson M.I."/>
            <person name="Powell A.J."/>
            <person name="Barry K."/>
            <person name="Miller A.N."/>
            <person name="Grigoriev I.V."/>
            <person name="Debuchy R."/>
            <person name="Gladieux P."/>
            <person name="Thoren M.H."/>
            <person name="Johannesson H."/>
        </authorList>
    </citation>
    <scope>NUCLEOTIDE SEQUENCE</scope>
    <source>
        <strain evidence="11">CBS 307.81</strain>
    </source>
</reference>
<evidence type="ECO:0000313" key="12">
    <source>
        <dbReference type="Proteomes" id="UP001174997"/>
    </source>
</evidence>
<name>A0AA39Z6W2_9PEZI</name>